<dbReference type="Pfam" id="PF00172">
    <property type="entry name" value="Zn_clus"/>
    <property type="match status" value="1"/>
</dbReference>
<dbReference type="GO" id="GO:0005634">
    <property type="term" value="C:nucleus"/>
    <property type="evidence" value="ECO:0007669"/>
    <property type="project" value="UniProtKB-SubCell"/>
</dbReference>
<dbReference type="PROSITE" id="PS50048">
    <property type="entry name" value="ZN2_CY6_FUNGAL_2"/>
    <property type="match status" value="1"/>
</dbReference>
<keyword evidence="4" id="KW-0804">Transcription</keyword>
<protein>
    <recommendedName>
        <fullName evidence="6">Zn(2)-C6 fungal-type domain-containing protein</fullName>
    </recommendedName>
</protein>
<dbReference type="InterPro" id="IPR001138">
    <property type="entry name" value="Zn2Cys6_DnaBD"/>
</dbReference>
<evidence type="ECO:0000256" key="5">
    <source>
        <dbReference type="ARBA" id="ARBA00023242"/>
    </source>
</evidence>
<evidence type="ECO:0000256" key="3">
    <source>
        <dbReference type="ARBA" id="ARBA00023015"/>
    </source>
</evidence>
<evidence type="ECO:0000259" key="6">
    <source>
        <dbReference type="PROSITE" id="PS50048"/>
    </source>
</evidence>
<dbReference type="OMA" id="IECFFCI"/>
<dbReference type="SMART" id="SM00066">
    <property type="entry name" value="GAL4"/>
    <property type="match status" value="1"/>
</dbReference>
<sequence length="795" mass="88727">MTLSVIKTKRKISCLLCRLKKVKCDGGQPCERCIKKDCSNQCTYSKQRPLGRPPKNAVVNKLILSRTKQPYSTNSVCRDFIIENLAYTIPSSTKYLYNDKTKTLDFFMESYFCDTFSTAVTQMAIRRVGQAPDITASDIKIYDLLDSHSWTTAELTNIFISKITSLPLDNALEYNSIASAMFQELTMKYFGEPPIGAQDATINLLTTLPTPQATRLIECFFCIHPHSYLLNKTLLLQAFWTDSIDPLLLCVIYGTTSYFAKMLEGKPVCLWEATSEDRRSPFLDYAYLLLHKSSSEATLVKYQAVILLSLFESRYGLPKRGMVLGGLAYMIAGKLGVLDGSLLSTGISDVESELLSYAYWTHFTNTIRGSVDGKPQVNTKSQSLTFLLFPNESIVGHAARFTKDFINPPPLPPVSLDKSLSHQLDSSSGNQRLFRSYYLLVETFYVSCVASKYINKCLLLFPDVKFNVTCNGKPQNTSQVAGSPKVEGLVAGLSSVLSEFGIFIQESHSTWSQQQRYTINIVWMLLDIHLIFIKDHRPAEEGTDYTNSIFDIFTPTQLSGGDPKSMARVHLATPKVFTMIDTTQAFISEPSNFSNRFTVIPRSLIVSVLETAITVLCLKHQTDQDSTTWDYLNQISNLTKNTMWADWTTIKSVREKIDSYLDQSIRESSASGSLPSPSHGTFTVDDDLGWAAFLDPCSDWLAPFAQNLPLDTPILWDSFFPSTTATQPDLSSLLSLIDNGTEPSHGYPSSYPHDMTSLALTPLVGQHPHSLSTNVPATPQHPLAQEALLNVDLFM</sequence>
<evidence type="ECO:0000256" key="4">
    <source>
        <dbReference type="ARBA" id="ARBA00023163"/>
    </source>
</evidence>
<dbReference type="AlphaFoldDB" id="A0A163JSW5"/>
<accession>A0A163JSW5</accession>
<proteinExistence type="predicted"/>
<dbReference type="CDD" id="cd00067">
    <property type="entry name" value="GAL4"/>
    <property type="match status" value="1"/>
</dbReference>
<dbReference type="OrthoDB" id="39175at2759"/>
<dbReference type="PROSITE" id="PS00463">
    <property type="entry name" value="ZN2_CY6_FUNGAL_1"/>
    <property type="match status" value="1"/>
</dbReference>
<dbReference type="EMBL" id="LT553433">
    <property type="protein sequence ID" value="SAM00845.1"/>
    <property type="molecule type" value="Genomic_DNA"/>
</dbReference>
<evidence type="ECO:0000313" key="8">
    <source>
        <dbReference type="Proteomes" id="UP000078561"/>
    </source>
</evidence>
<evidence type="ECO:0000313" key="7">
    <source>
        <dbReference type="EMBL" id="SAM00845.1"/>
    </source>
</evidence>
<dbReference type="InterPro" id="IPR050815">
    <property type="entry name" value="TF_fung"/>
</dbReference>
<keyword evidence="2" id="KW-0479">Metal-binding</keyword>
<dbReference type="InterPro" id="IPR036864">
    <property type="entry name" value="Zn2-C6_fun-type_DNA-bd_sf"/>
</dbReference>
<dbReference type="PANTHER" id="PTHR47338">
    <property type="entry name" value="ZN(II)2CYS6 TRANSCRIPTION FACTOR (EUROFUNG)-RELATED"/>
    <property type="match status" value="1"/>
</dbReference>
<dbReference type="InParanoid" id="A0A163JSW5"/>
<evidence type="ECO:0000256" key="1">
    <source>
        <dbReference type="ARBA" id="ARBA00004123"/>
    </source>
</evidence>
<comment type="subcellular location">
    <subcellularLocation>
        <location evidence="1">Nucleus</location>
    </subcellularLocation>
</comment>
<gene>
    <name evidence="7" type="primary">ABSGL_06571.1 scaffold 8461</name>
</gene>
<organism evidence="7">
    <name type="scientific">Absidia glauca</name>
    <name type="common">Pin mould</name>
    <dbReference type="NCBI Taxonomy" id="4829"/>
    <lineage>
        <taxon>Eukaryota</taxon>
        <taxon>Fungi</taxon>
        <taxon>Fungi incertae sedis</taxon>
        <taxon>Mucoromycota</taxon>
        <taxon>Mucoromycotina</taxon>
        <taxon>Mucoromycetes</taxon>
        <taxon>Mucorales</taxon>
        <taxon>Cunninghamellaceae</taxon>
        <taxon>Absidia</taxon>
    </lineage>
</organism>
<dbReference type="PANTHER" id="PTHR47338:SF5">
    <property type="entry name" value="ZN(II)2CYS6 TRANSCRIPTION FACTOR (EUROFUNG)"/>
    <property type="match status" value="1"/>
</dbReference>
<dbReference type="STRING" id="4829.A0A163JSW5"/>
<dbReference type="GO" id="GO:0000981">
    <property type="term" value="F:DNA-binding transcription factor activity, RNA polymerase II-specific"/>
    <property type="evidence" value="ECO:0007669"/>
    <property type="project" value="InterPro"/>
</dbReference>
<dbReference type="GO" id="GO:0008270">
    <property type="term" value="F:zinc ion binding"/>
    <property type="evidence" value="ECO:0007669"/>
    <property type="project" value="InterPro"/>
</dbReference>
<name>A0A163JSW5_ABSGL</name>
<keyword evidence="5" id="KW-0539">Nucleus</keyword>
<dbReference type="Proteomes" id="UP000078561">
    <property type="component" value="Unassembled WGS sequence"/>
</dbReference>
<evidence type="ECO:0000256" key="2">
    <source>
        <dbReference type="ARBA" id="ARBA00022723"/>
    </source>
</evidence>
<dbReference type="Gene3D" id="4.10.240.10">
    <property type="entry name" value="Zn(2)-C6 fungal-type DNA-binding domain"/>
    <property type="match status" value="1"/>
</dbReference>
<keyword evidence="8" id="KW-1185">Reference proteome</keyword>
<dbReference type="CDD" id="cd12148">
    <property type="entry name" value="fungal_TF_MHR"/>
    <property type="match status" value="1"/>
</dbReference>
<keyword evidence="3" id="KW-0805">Transcription regulation</keyword>
<dbReference type="SUPFAM" id="SSF57701">
    <property type="entry name" value="Zn2/Cys6 DNA-binding domain"/>
    <property type="match status" value="1"/>
</dbReference>
<feature type="domain" description="Zn(2)-C6 fungal-type" evidence="6">
    <location>
        <begin position="13"/>
        <end position="44"/>
    </location>
</feature>
<reference evidence="7" key="1">
    <citation type="submission" date="2016-04" db="EMBL/GenBank/DDBJ databases">
        <authorList>
            <person name="Evans L.H."/>
            <person name="Alamgir A."/>
            <person name="Owens N."/>
            <person name="Weber N.D."/>
            <person name="Virtaneva K."/>
            <person name="Barbian K."/>
            <person name="Babar A."/>
            <person name="Rosenke K."/>
        </authorList>
    </citation>
    <scope>NUCLEOTIDE SEQUENCE [LARGE SCALE GENOMIC DNA]</scope>
    <source>
        <strain evidence="7">CBS 101.48</strain>
    </source>
</reference>